<dbReference type="PANTHER" id="PTHR38785:SF1">
    <property type="entry name" value="HOMOLOG OF VIRK"/>
    <property type="match status" value="1"/>
</dbReference>
<evidence type="ECO:0000313" key="1">
    <source>
        <dbReference type="EMBL" id="PND38630.1"/>
    </source>
</evidence>
<evidence type="ECO:0008006" key="3">
    <source>
        <dbReference type="Google" id="ProtNLM"/>
    </source>
</evidence>
<dbReference type="AlphaFoldDB" id="A0A2N8KYT7"/>
<dbReference type="Pfam" id="PF04393">
    <property type="entry name" value="DUF535"/>
    <property type="match status" value="1"/>
</dbReference>
<dbReference type="OrthoDB" id="1238765at2"/>
<protein>
    <recommendedName>
        <fullName evidence="3">DUF535 domain-containing protein</fullName>
    </recommendedName>
</protein>
<name>A0A2N8KYT7_9BURK</name>
<evidence type="ECO:0000313" key="2">
    <source>
        <dbReference type="Proteomes" id="UP000235916"/>
    </source>
</evidence>
<gene>
    <name evidence="1" type="ORF">C1O66_14580</name>
</gene>
<keyword evidence="2" id="KW-1185">Reference proteome</keyword>
<proteinExistence type="predicted"/>
<comment type="caution">
    <text evidence="1">The sequence shown here is derived from an EMBL/GenBank/DDBJ whole genome shotgun (WGS) entry which is preliminary data.</text>
</comment>
<sequence>MRGKSSLTELYNPRRSVVSLFFLESAAFCAPRAPAMKLHPFRITPHCERISAKDRFKIYLGALLHPTPTQRWLNFVSAHPVLMGAVREHPKLLSKIYRPYFSRRLGCARRVELLMDHYGFMLEQGLEPVLARAARENLVLCELSGKSGATFQVELSAVHEGHREGDLCLRLMLDGEMVFSASFVFMHRQGKPCVAIGRLQGGRCEGSRELVRRATKDFYGCRPGVVLVQAVRQIGASLGCERLILISNRDRVALNPWRRRKISSNYDALWGEIGARPSECGSFELRCDEVPQPALEEVPSRKRTEVKRKFAMLDAMYAGLRLQPPA</sequence>
<dbReference type="EMBL" id="POSP01000003">
    <property type="protein sequence ID" value="PND38630.1"/>
    <property type="molecule type" value="Genomic_DNA"/>
</dbReference>
<dbReference type="GO" id="GO:0006974">
    <property type="term" value="P:DNA damage response"/>
    <property type="evidence" value="ECO:0007669"/>
    <property type="project" value="TreeGrafter"/>
</dbReference>
<reference evidence="1 2" key="1">
    <citation type="submission" date="2018-01" db="EMBL/GenBank/DDBJ databases">
        <title>Draft genome sequence of Paucibacter aquatile CR182 isolated from freshwater of the Nakdong River.</title>
        <authorList>
            <person name="Choi A."/>
            <person name="Chung E.J."/>
        </authorList>
    </citation>
    <scope>NUCLEOTIDE SEQUENCE [LARGE SCALE GENOMIC DNA]</scope>
    <source>
        <strain evidence="1 2">CR182</strain>
    </source>
</reference>
<dbReference type="PANTHER" id="PTHR38785">
    <property type="entry name" value="HOMOLOG OF VIRK"/>
    <property type="match status" value="1"/>
</dbReference>
<dbReference type="InterPro" id="IPR007488">
    <property type="entry name" value="DUF535"/>
</dbReference>
<dbReference type="Proteomes" id="UP000235916">
    <property type="component" value="Unassembled WGS sequence"/>
</dbReference>
<organism evidence="1 2">
    <name type="scientific">Kinneretia aquatilis</name>
    <dbReference type="NCBI Taxonomy" id="2070761"/>
    <lineage>
        <taxon>Bacteria</taxon>
        <taxon>Pseudomonadati</taxon>
        <taxon>Pseudomonadota</taxon>
        <taxon>Betaproteobacteria</taxon>
        <taxon>Burkholderiales</taxon>
        <taxon>Sphaerotilaceae</taxon>
        <taxon>Roseateles</taxon>
    </lineage>
</organism>
<accession>A0A2N8KYT7</accession>